<dbReference type="Proteomes" id="UP001370348">
    <property type="component" value="Chromosome"/>
</dbReference>
<evidence type="ECO:0000313" key="2">
    <source>
        <dbReference type="EMBL" id="WXB14854.1"/>
    </source>
</evidence>
<proteinExistence type="predicted"/>
<dbReference type="RefSeq" id="WP_394824478.1">
    <property type="nucleotide sequence ID" value="NZ_CP089984.1"/>
</dbReference>
<organism evidence="2 3">
    <name type="scientific">Pendulispora albinea</name>
    <dbReference type="NCBI Taxonomy" id="2741071"/>
    <lineage>
        <taxon>Bacteria</taxon>
        <taxon>Pseudomonadati</taxon>
        <taxon>Myxococcota</taxon>
        <taxon>Myxococcia</taxon>
        <taxon>Myxococcales</taxon>
        <taxon>Sorangiineae</taxon>
        <taxon>Pendulisporaceae</taxon>
        <taxon>Pendulispora</taxon>
    </lineage>
</organism>
<evidence type="ECO:0000313" key="3">
    <source>
        <dbReference type="Proteomes" id="UP001370348"/>
    </source>
</evidence>
<gene>
    <name evidence="2" type="ORF">LZC94_44430</name>
</gene>
<protein>
    <submittedName>
        <fullName evidence="2">Uncharacterized protein</fullName>
    </submittedName>
</protein>
<feature type="region of interest" description="Disordered" evidence="1">
    <location>
        <begin position="143"/>
        <end position="176"/>
    </location>
</feature>
<accession>A0ABZ2LV99</accession>
<keyword evidence="3" id="KW-1185">Reference proteome</keyword>
<sequence>MDIPKSREKNVLIFGRRASSTEVAETVHIFHRMARNVQRTFYGIICATDSAAPEIRSKFENAFIANTDFISADRDTILNGFGAGDRRRNQIQVGLFGQRLAQRIAYVPRPEESNVLMTSRRGRARSVLRIVHPTVLGMNAPRKHERLNRGGGNDRPPTCLSAGRCPTADAKGARKL</sequence>
<name>A0ABZ2LV99_9BACT</name>
<reference evidence="2 3" key="1">
    <citation type="submission" date="2021-12" db="EMBL/GenBank/DDBJ databases">
        <title>Discovery of the Pendulisporaceae a myxobacterial family with distinct sporulation behavior and unique specialized metabolism.</title>
        <authorList>
            <person name="Garcia R."/>
            <person name="Popoff A."/>
            <person name="Bader C.D."/>
            <person name="Loehr J."/>
            <person name="Walesch S."/>
            <person name="Walt C."/>
            <person name="Boldt J."/>
            <person name="Bunk B."/>
            <person name="Haeckl F.J.F.P.J."/>
            <person name="Gunesch A.P."/>
            <person name="Birkelbach J."/>
            <person name="Nuebel U."/>
            <person name="Pietschmann T."/>
            <person name="Bach T."/>
            <person name="Mueller R."/>
        </authorList>
    </citation>
    <scope>NUCLEOTIDE SEQUENCE [LARGE SCALE GENOMIC DNA]</scope>
    <source>
        <strain evidence="2 3">MSr11954</strain>
    </source>
</reference>
<dbReference type="EMBL" id="CP089984">
    <property type="protein sequence ID" value="WXB14854.1"/>
    <property type="molecule type" value="Genomic_DNA"/>
</dbReference>
<evidence type="ECO:0000256" key="1">
    <source>
        <dbReference type="SAM" id="MobiDB-lite"/>
    </source>
</evidence>